<sequence length="280" mass="30410">MTTTTPSSLSRRYALKMVAAGAGVALVGSAWPTNAAHAAAPSNESGADLAGWNLAVGDGIWTGPGQSPVGQADIALTHTGTMSELAANVQRRGVMAHAIAFRRYFDLHRLSLRHTAELEFRLPDLPTTSNWEYNAQTLEIGLFVWDGPDTRLDHGMAIQWVLNPWVPELGEIRAWSMTEQGPVWLPVGSLAPDTAWHRLYVDYKPGSGLARLEVDGHRIDVAETLTPKAAHWGTTIDARLQAEIVSVWPGSNPSVPAHRAEFRNWAWTTTPGISLPDGMV</sequence>
<feature type="chain" id="PRO_5039121056" evidence="1">
    <location>
        <begin position="36"/>
        <end position="280"/>
    </location>
</feature>
<dbReference type="NCBIfam" id="TIGR01409">
    <property type="entry name" value="TAT_signal_seq"/>
    <property type="match status" value="1"/>
</dbReference>
<keyword evidence="1" id="KW-0732">Signal</keyword>
<protein>
    <submittedName>
        <fullName evidence="2">Secreted protein</fullName>
    </submittedName>
</protein>
<dbReference type="AlphaFoldDB" id="A0A4R7I285"/>
<organism evidence="2 3">
    <name type="scientific">Ilumatobacter fluminis</name>
    <dbReference type="NCBI Taxonomy" id="467091"/>
    <lineage>
        <taxon>Bacteria</taxon>
        <taxon>Bacillati</taxon>
        <taxon>Actinomycetota</taxon>
        <taxon>Acidimicrobiia</taxon>
        <taxon>Acidimicrobiales</taxon>
        <taxon>Ilumatobacteraceae</taxon>
        <taxon>Ilumatobacter</taxon>
    </lineage>
</organism>
<evidence type="ECO:0000256" key="1">
    <source>
        <dbReference type="SAM" id="SignalP"/>
    </source>
</evidence>
<evidence type="ECO:0000313" key="2">
    <source>
        <dbReference type="EMBL" id="TDT17707.1"/>
    </source>
</evidence>
<accession>A0A4R7I285</accession>
<dbReference type="Proteomes" id="UP000294558">
    <property type="component" value="Unassembled WGS sequence"/>
</dbReference>
<gene>
    <name evidence="2" type="ORF">BDK89_3318</name>
</gene>
<proteinExistence type="predicted"/>
<keyword evidence="3" id="KW-1185">Reference proteome</keyword>
<dbReference type="InterPro" id="IPR006311">
    <property type="entry name" value="TAT_signal"/>
</dbReference>
<comment type="caution">
    <text evidence="2">The sequence shown here is derived from an EMBL/GenBank/DDBJ whole genome shotgun (WGS) entry which is preliminary data.</text>
</comment>
<reference evidence="2 3" key="1">
    <citation type="submission" date="2019-03" db="EMBL/GenBank/DDBJ databases">
        <title>Sequencing the genomes of 1000 actinobacteria strains.</title>
        <authorList>
            <person name="Klenk H.-P."/>
        </authorList>
    </citation>
    <scope>NUCLEOTIDE SEQUENCE [LARGE SCALE GENOMIC DNA]</scope>
    <source>
        <strain evidence="2 3">DSM 18936</strain>
    </source>
</reference>
<dbReference type="RefSeq" id="WP_133869977.1">
    <property type="nucleotide sequence ID" value="NZ_SOAU01000001.1"/>
</dbReference>
<evidence type="ECO:0000313" key="3">
    <source>
        <dbReference type="Proteomes" id="UP000294558"/>
    </source>
</evidence>
<dbReference type="EMBL" id="SOAU01000001">
    <property type="protein sequence ID" value="TDT17707.1"/>
    <property type="molecule type" value="Genomic_DNA"/>
</dbReference>
<dbReference type="PROSITE" id="PS51318">
    <property type="entry name" value="TAT"/>
    <property type="match status" value="1"/>
</dbReference>
<name>A0A4R7I285_9ACTN</name>
<dbReference type="OrthoDB" id="1421849at2"/>
<feature type="signal peptide" evidence="1">
    <location>
        <begin position="1"/>
        <end position="35"/>
    </location>
</feature>
<dbReference type="InterPro" id="IPR019546">
    <property type="entry name" value="TAT_signal_bac_arc"/>
</dbReference>